<dbReference type="Gene3D" id="1.20.58.370">
    <property type="entry name" value="MalF N-terminal region-like"/>
    <property type="match status" value="1"/>
</dbReference>
<dbReference type="AlphaFoldDB" id="A0A2A9E1V7"/>
<comment type="caution">
    <text evidence="12">The sequence shown here is derived from an EMBL/GenBank/DDBJ whole genome shotgun (WGS) entry which is preliminary data.</text>
</comment>
<evidence type="ECO:0000256" key="7">
    <source>
        <dbReference type="ARBA" id="ARBA00022989"/>
    </source>
</evidence>
<dbReference type="Pfam" id="PF00528">
    <property type="entry name" value="BPD_transp_1"/>
    <property type="match status" value="1"/>
</dbReference>
<dbReference type="Proteomes" id="UP000225548">
    <property type="component" value="Unassembled WGS sequence"/>
</dbReference>
<dbReference type="InterPro" id="IPR032550">
    <property type="entry name" value="TM_PBP2_N"/>
</dbReference>
<dbReference type="EMBL" id="PDJG01000001">
    <property type="protein sequence ID" value="PFG32823.1"/>
    <property type="molecule type" value="Genomic_DNA"/>
</dbReference>
<evidence type="ECO:0000256" key="2">
    <source>
        <dbReference type="ARBA" id="ARBA00009047"/>
    </source>
</evidence>
<feature type="transmembrane region" description="Helical" evidence="9">
    <location>
        <begin position="306"/>
        <end position="332"/>
    </location>
</feature>
<keyword evidence="13" id="KW-1185">Reference proteome</keyword>
<feature type="transmembrane region" description="Helical" evidence="9">
    <location>
        <begin position="509"/>
        <end position="531"/>
    </location>
</feature>
<dbReference type="Pfam" id="PF16296">
    <property type="entry name" value="TM_PBP2_N"/>
    <property type="match status" value="1"/>
</dbReference>
<dbReference type="SUPFAM" id="SSF160964">
    <property type="entry name" value="MalF N-terminal region-like"/>
    <property type="match status" value="1"/>
</dbReference>
<comment type="similarity">
    <text evidence="2 10">Belongs to the binding-protein-dependent transport system permease family. MalFG subfamily.</text>
</comment>
<comment type="function">
    <text evidence="10">Part of the ABC transporter complex MalEFGK involved in maltose/maltodextrin import. Probably responsible for the translocation of the substrate across the membrane.</text>
</comment>
<keyword evidence="6 9" id="KW-0812">Transmembrane</keyword>
<comment type="subcellular location">
    <subcellularLocation>
        <location evidence="1 9">Cell membrane</location>
        <topology evidence="1 9">Multi-pass membrane protein</topology>
    </subcellularLocation>
</comment>
<dbReference type="PANTHER" id="PTHR47314:SF1">
    <property type="entry name" value="MALTOSE_MALTODEXTRIN TRANSPORT SYSTEM PERMEASE PROTEIN MALF"/>
    <property type="match status" value="1"/>
</dbReference>
<dbReference type="Gene3D" id="2.40.430.10">
    <property type="entry name" value="D-maltodextrin-binding protein, MBP"/>
    <property type="match status" value="1"/>
</dbReference>
<evidence type="ECO:0000259" key="11">
    <source>
        <dbReference type="PROSITE" id="PS50928"/>
    </source>
</evidence>
<dbReference type="InterPro" id="IPR035906">
    <property type="entry name" value="MetI-like_sf"/>
</dbReference>
<dbReference type="GO" id="GO:0042956">
    <property type="term" value="P:maltodextrin transmembrane transport"/>
    <property type="evidence" value="ECO:0007669"/>
    <property type="project" value="TreeGrafter"/>
</dbReference>
<protein>
    <recommendedName>
        <fullName evidence="10">Maltose/maltodextrin transport system permease protein</fullName>
    </recommendedName>
</protein>
<dbReference type="CDD" id="cd06261">
    <property type="entry name" value="TM_PBP2"/>
    <property type="match status" value="1"/>
</dbReference>
<dbReference type="InterPro" id="IPR035277">
    <property type="entry name" value="MalF_N"/>
</dbReference>
<feature type="domain" description="ABC transmembrane type-1" evidence="11">
    <location>
        <begin position="307"/>
        <end position="530"/>
    </location>
</feature>
<dbReference type="PROSITE" id="PS50928">
    <property type="entry name" value="ABC_TM1"/>
    <property type="match status" value="1"/>
</dbReference>
<organism evidence="12 13">
    <name type="scientific">Sanguibacter antarcticus</name>
    <dbReference type="NCBI Taxonomy" id="372484"/>
    <lineage>
        <taxon>Bacteria</taxon>
        <taxon>Bacillati</taxon>
        <taxon>Actinomycetota</taxon>
        <taxon>Actinomycetes</taxon>
        <taxon>Micrococcales</taxon>
        <taxon>Sanguibacteraceae</taxon>
        <taxon>Sanguibacter</taxon>
    </lineage>
</organism>
<dbReference type="GO" id="GO:0015423">
    <property type="term" value="F:ABC-type maltose transporter activity"/>
    <property type="evidence" value="ECO:0007669"/>
    <property type="project" value="TreeGrafter"/>
</dbReference>
<evidence type="ECO:0000313" key="13">
    <source>
        <dbReference type="Proteomes" id="UP000225548"/>
    </source>
</evidence>
<proteinExistence type="inferred from homology"/>
<evidence type="ECO:0000256" key="10">
    <source>
        <dbReference type="RuleBase" id="RU367050"/>
    </source>
</evidence>
<feature type="transmembrane region" description="Helical" evidence="9">
    <location>
        <begin position="38"/>
        <end position="60"/>
    </location>
</feature>
<dbReference type="RefSeq" id="WP_098454134.1">
    <property type="nucleotide sequence ID" value="NZ_PDJG01000001.1"/>
</dbReference>
<gene>
    <name evidence="12" type="ORF">ATL42_0671</name>
</gene>
<evidence type="ECO:0000256" key="5">
    <source>
        <dbReference type="ARBA" id="ARBA00022597"/>
    </source>
</evidence>
<sequence length="541" mass="58616">MSPDRPPTVPDAPVSEQKPRTADRVARLSHARDYSPGFFVKLALVALVDALGVYVVMVAWAQGSSAVAWIMVALLVLTNVVYFSKRALPMKYLLPGLAFLLIYQVFSVGYTGYIAFTNYGDGHNSTKEQAIEALLIQNEKRVEDSEAYPLAVVESDGTLGLAIIDDGEVLVGTEDTPLEVADDAVVTAGRITSIPGYDVLGINDVVNRQSAVAALRVAVSKDAGSGSIRTQDASSGYVYSSVLVYDEDLDQMTSTVTGTVYTPNDQGEFESSSGETLNVGWRVLVGFDNFRTAFGDSRYSEPFFKVLVWTFVFSIVSVVSTFFVGLFFAVALNDERLRGRRTMRALLILPYAFPAFMSFLLWKGMLNTNYGFINTVLLGGADINWLGDPWLAKLAVLGVQLWVGFPYMFLICTGALQSIPGDVVEAAKIDGAGALRIWRSMTMPLLLIAVAPLLISSFAFNFNNFNIIEMLTSGGPRFGDASVPVGHTDILITMVYAISGLDGGAAKNYGLASALSIVIFLIVATVSVISFRRTRSLEEIN</sequence>
<feature type="transmembrane region" description="Helical" evidence="9">
    <location>
        <begin position="96"/>
        <end position="116"/>
    </location>
</feature>
<dbReference type="Gene3D" id="1.10.3720.10">
    <property type="entry name" value="MetI-like"/>
    <property type="match status" value="1"/>
</dbReference>
<dbReference type="InterPro" id="IPR047103">
    <property type="entry name" value="MalF_P2_sf"/>
</dbReference>
<keyword evidence="4 10" id="KW-1003">Cell membrane</keyword>
<keyword evidence="7 9" id="KW-1133">Transmembrane helix</keyword>
<accession>A0A2A9E1V7</accession>
<evidence type="ECO:0000256" key="3">
    <source>
        <dbReference type="ARBA" id="ARBA00022448"/>
    </source>
</evidence>
<evidence type="ECO:0000256" key="9">
    <source>
        <dbReference type="RuleBase" id="RU363032"/>
    </source>
</evidence>
<keyword evidence="3 9" id="KW-0813">Transport</keyword>
<evidence type="ECO:0000256" key="6">
    <source>
        <dbReference type="ARBA" id="ARBA00022692"/>
    </source>
</evidence>
<evidence type="ECO:0000313" key="12">
    <source>
        <dbReference type="EMBL" id="PFG32823.1"/>
    </source>
</evidence>
<feature type="transmembrane region" description="Helical" evidence="9">
    <location>
        <begin position="394"/>
        <end position="416"/>
    </location>
</feature>
<evidence type="ECO:0000256" key="1">
    <source>
        <dbReference type="ARBA" id="ARBA00004651"/>
    </source>
</evidence>
<dbReference type="PANTHER" id="PTHR47314">
    <property type="entry name" value="MALTOSE/MALTODEXTRIN TRANSPORT SYSTEM PERMEASE PROTEIN MALF"/>
    <property type="match status" value="1"/>
</dbReference>
<dbReference type="OrthoDB" id="9805974at2"/>
<dbReference type="InterPro" id="IPR000515">
    <property type="entry name" value="MetI-like"/>
</dbReference>
<evidence type="ECO:0000256" key="8">
    <source>
        <dbReference type="ARBA" id="ARBA00023136"/>
    </source>
</evidence>
<keyword evidence="8 9" id="KW-0472">Membrane</keyword>
<evidence type="ECO:0000256" key="4">
    <source>
        <dbReference type="ARBA" id="ARBA00022475"/>
    </source>
</evidence>
<feature type="transmembrane region" description="Helical" evidence="9">
    <location>
        <begin position="66"/>
        <end position="84"/>
    </location>
</feature>
<feature type="transmembrane region" description="Helical" evidence="9">
    <location>
        <begin position="437"/>
        <end position="460"/>
    </location>
</feature>
<dbReference type="Gene3D" id="3.10.650.10">
    <property type="entry name" value="MalF N-terminal region-like"/>
    <property type="match status" value="1"/>
</dbReference>
<dbReference type="GO" id="GO:1990060">
    <property type="term" value="C:maltose transport complex"/>
    <property type="evidence" value="ECO:0007669"/>
    <property type="project" value="TreeGrafter"/>
</dbReference>
<reference evidence="12 13" key="1">
    <citation type="submission" date="2017-10" db="EMBL/GenBank/DDBJ databases">
        <title>Sequencing the genomes of 1000 actinobacteria strains.</title>
        <authorList>
            <person name="Klenk H.-P."/>
        </authorList>
    </citation>
    <scope>NUCLEOTIDE SEQUENCE [LARGE SCALE GENOMIC DNA]</scope>
    <source>
        <strain evidence="12 13">DSM 18966</strain>
    </source>
</reference>
<keyword evidence="5 10" id="KW-0762">Sugar transport</keyword>
<name>A0A2A9E1V7_9MICO</name>
<dbReference type="SUPFAM" id="SSF161098">
    <property type="entry name" value="MetI-like"/>
    <property type="match status" value="1"/>
</dbReference>
<feature type="transmembrane region" description="Helical" evidence="9">
    <location>
        <begin position="344"/>
        <end position="362"/>
    </location>
</feature>